<dbReference type="RefSeq" id="XP_056518571.1">
    <property type="nucleotide sequence ID" value="XM_056668741.1"/>
</dbReference>
<dbReference type="EMBL" id="JAPQKL010000006">
    <property type="protein sequence ID" value="KAJ5124172.1"/>
    <property type="molecule type" value="Genomic_DNA"/>
</dbReference>
<name>A0A9W9GNA1_9EURO</name>
<keyword evidence="3" id="KW-1185">Reference proteome</keyword>
<reference evidence="2" key="2">
    <citation type="journal article" date="2023" name="IMA Fungus">
        <title>Comparative genomic study of the Penicillium genus elucidates a diverse pangenome and 15 lateral gene transfer events.</title>
        <authorList>
            <person name="Petersen C."/>
            <person name="Sorensen T."/>
            <person name="Nielsen M.R."/>
            <person name="Sondergaard T.E."/>
            <person name="Sorensen J.L."/>
            <person name="Fitzpatrick D.A."/>
            <person name="Frisvad J.C."/>
            <person name="Nielsen K.L."/>
        </authorList>
    </citation>
    <scope>NUCLEOTIDE SEQUENCE</scope>
    <source>
        <strain evidence="2">IBT 22155</strain>
    </source>
</reference>
<feature type="region of interest" description="Disordered" evidence="1">
    <location>
        <begin position="1"/>
        <end position="22"/>
    </location>
</feature>
<dbReference type="AlphaFoldDB" id="A0A9W9GNA1"/>
<dbReference type="Proteomes" id="UP001149079">
    <property type="component" value="Unassembled WGS sequence"/>
</dbReference>
<protein>
    <submittedName>
        <fullName evidence="2">Uncharacterized protein</fullName>
    </submittedName>
</protein>
<comment type="caution">
    <text evidence="2">The sequence shown here is derived from an EMBL/GenBank/DDBJ whole genome shotgun (WGS) entry which is preliminary data.</text>
</comment>
<evidence type="ECO:0000256" key="1">
    <source>
        <dbReference type="SAM" id="MobiDB-lite"/>
    </source>
</evidence>
<accession>A0A9W9GNA1</accession>
<dbReference type="GeneID" id="81407911"/>
<feature type="compositionally biased region" description="Polar residues" evidence="1">
    <location>
        <begin position="1"/>
        <end position="18"/>
    </location>
</feature>
<evidence type="ECO:0000313" key="2">
    <source>
        <dbReference type="EMBL" id="KAJ5124172.1"/>
    </source>
</evidence>
<organism evidence="2 3">
    <name type="scientific">Penicillium bovifimosum</name>
    <dbReference type="NCBI Taxonomy" id="126998"/>
    <lineage>
        <taxon>Eukaryota</taxon>
        <taxon>Fungi</taxon>
        <taxon>Dikarya</taxon>
        <taxon>Ascomycota</taxon>
        <taxon>Pezizomycotina</taxon>
        <taxon>Eurotiomycetes</taxon>
        <taxon>Eurotiomycetidae</taxon>
        <taxon>Eurotiales</taxon>
        <taxon>Aspergillaceae</taxon>
        <taxon>Penicillium</taxon>
    </lineage>
</organism>
<reference evidence="2" key="1">
    <citation type="submission" date="2022-11" db="EMBL/GenBank/DDBJ databases">
        <authorList>
            <person name="Petersen C."/>
        </authorList>
    </citation>
    <scope>NUCLEOTIDE SEQUENCE</scope>
    <source>
        <strain evidence="2">IBT 22155</strain>
    </source>
</reference>
<gene>
    <name evidence="2" type="ORF">N7515_007997</name>
</gene>
<sequence length="79" mass="8532">MSDSSQMRHPQTTLSRMKTSGRAETRELFLGLSPLVSKGSIHAVIGLLNRKQGATPGDADRAIVNFQAIYGHEAPGQIQ</sequence>
<evidence type="ECO:0000313" key="3">
    <source>
        <dbReference type="Proteomes" id="UP001149079"/>
    </source>
</evidence>
<proteinExistence type="predicted"/>